<dbReference type="SUPFAM" id="SSF54427">
    <property type="entry name" value="NTF2-like"/>
    <property type="match status" value="1"/>
</dbReference>
<accession>A0A382F394</accession>
<evidence type="ECO:0008006" key="2">
    <source>
        <dbReference type="Google" id="ProtNLM"/>
    </source>
</evidence>
<name>A0A382F394_9ZZZZ</name>
<proteinExistence type="predicted"/>
<dbReference type="Gene3D" id="3.10.450.50">
    <property type="match status" value="1"/>
</dbReference>
<dbReference type="EMBL" id="UINC01047415">
    <property type="protein sequence ID" value="SVB56673.1"/>
    <property type="molecule type" value="Genomic_DNA"/>
</dbReference>
<dbReference type="AlphaFoldDB" id="A0A382F394"/>
<evidence type="ECO:0000313" key="1">
    <source>
        <dbReference type="EMBL" id="SVB56673.1"/>
    </source>
</evidence>
<gene>
    <name evidence="1" type="ORF">METZ01_LOCUS209527</name>
</gene>
<sequence length="164" mass="17761">MKTLSIILAALFLTFPGWAEAGDQDDVKAAIDKFWANVATRTPDTSGDSPAGVWQAASNGSLWNFQYPAERAAQTASSPYTNNFQPMHVTVRIVGSGKDVAHAVYYLVGTISRDGEPVNDNYRTRVSQVFEKNDGKWLLSGAHFSPLYGGSGVAPDAFSSQNKR</sequence>
<dbReference type="InterPro" id="IPR032710">
    <property type="entry name" value="NTF2-like_dom_sf"/>
</dbReference>
<organism evidence="1">
    <name type="scientific">marine metagenome</name>
    <dbReference type="NCBI Taxonomy" id="408172"/>
    <lineage>
        <taxon>unclassified sequences</taxon>
        <taxon>metagenomes</taxon>
        <taxon>ecological metagenomes</taxon>
    </lineage>
</organism>
<reference evidence="1" key="1">
    <citation type="submission" date="2018-05" db="EMBL/GenBank/DDBJ databases">
        <authorList>
            <person name="Lanie J.A."/>
            <person name="Ng W.-L."/>
            <person name="Kazmierczak K.M."/>
            <person name="Andrzejewski T.M."/>
            <person name="Davidsen T.M."/>
            <person name="Wayne K.J."/>
            <person name="Tettelin H."/>
            <person name="Glass J.I."/>
            <person name="Rusch D."/>
            <person name="Podicherti R."/>
            <person name="Tsui H.-C.T."/>
            <person name="Winkler M.E."/>
        </authorList>
    </citation>
    <scope>NUCLEOTIDE SEQUENCE</scope>
</reference>
<protein>
    <recommendedName>
        <fullName evidence="2">SnoaL-like domain-containing protein</fullName>
    </recommendedName>
</protein>